<reference evidence="2" key="2">
    <citation type="submission" date="2021-03" db="EMBL/GenBank/DDBJ databases">
        <authorList>
            <person name="Artuso I."/>
            <person name="Turrini P."/>
            <person name="Pirolo M."/>
            <person name="Lugli G.A."/>
            <person name="Ventura M."/>
            <person name="Visca P."/>
        </authorList>
    </citation>
    <scope>NUCLEOTIDE SEQUENCE</scope>
    <source>
        <strain evidence="2">LMG 26462</strain>
    </source>
</reference>
<comment type="caution">
    <text evidence="2">The sequence shown here is derived from an EMBL/GenBank/DDBJ whole genome shotgun (WGS) entry which is preliminary data.</text>
</comment>
<reference evidence="2" key="1">
    <citation type="journal article" date="2021" name="Microorganisms">
        <title>Phylogenomic Reconstruction and Metabolic Potential of the Genus Aminobacter.</title>
        <authorList>
            <person name="Artuso I."/>
            <person name="Turrini P."/>
            <person name="Pirolo M."/>
            <person name="Lugli G.A."/>
            <person name="Ventura M."/>
            <person name="Visca P."/>
        </authorList>
    </citation>
    <scope>NUCLEOTIDE SEQUENCE</scope>
    <source>
        <strain evidence="2">LMG 26462</strain>
    </source>
</reference>
<sequence length="541" mass="60010">MSRREFTRNQREEIVERSKRDGVICCEGCRQVLGGKPHEIDHVIPEALRPEADKKAKITVAEGQLLGMCCHRGPDGKTNKDVKAIAKGKRQYNRANGLHQPAGNLKSAGFPKPDKEAQRAARRAASKPSRAAPAYPSRRRKTQPPVSTGDSKSGAKLGNDCVCQHVGYCDGSCQHPEPLAARLSAAYEKVAAWPENRMTPDAVEELGEGFTDLLKLRNLVPDVLAYLSSTSAGVTEEQTPRVKQLEWVEYWSGSDEDIPCWRGGNPLGFYADVCFAGKYKLAKHSEAPSSELADRKAAEQTRYEKAIIAALEASRSPVSQNEADTVTISVERFKAITAQAGRYEAYERLSQKEAVPVAWRYRANVSQDWSLVASPWPEDWPDHYERRPLYASPVPAPAGEPEIKALETALLKALEAMVLSIAFYGRDKGTNRYETTMEQLCAKWVETDAAIRSALHPTPMPVSAPVGVVEKTEHLLQTVGDGIVAMFEQMIKGNWRDDHDHDVKMNVAMMNLQTVVQEVMEFRTEHLGYCAPRARTEVENG</sequence>
<evidence type="ECO:0000256" key="1">
    <source>
        <dbReference type="SAM" id="MobiDB-lite"/>
    </source>
</evidence>
<protein>
    <submittedName>
        <fullName evidence="2">Uncharacterized protein</fullName>
    </submittedName>
</protein>
<proteinExistence type="predicted"/>
<name>A0A9X1A6T8_9HYPH</name>
<feature type="compositionally biased region" description="Low complexity" evidence="1">
    <location>
        <begin position="126"/>
        <end position="136"/>
    </location>
</feature>
<dbReference type="EMBL" id="JAFLWW010000001">
    <property type="protein sequence ID" value="MBT1154314.1"/>
    <property type="molecule type" value="Genomic_DNA"/>
</dbReference>
<gene>
    <name evidence="2" type="ORF">J1C56_01780</name>
</gene>
<feature type="region of interest" description="Disordered" evidence="1">
    <location>
        <begin position="91"/>
        <end position="154"/>
    </location>
</feature>
<keyword evidence="3" id="KW-1185">Reference proteome</keyword>
<dbReference type="Proteomes" id="UP001138921">
    <property type="component" value="Unassembled WGS sequence"/>
</dbReference>
<dbReference type="AlphaFoldDB" id="A0A9X1A6T8"/>
<evidence type="ECO:0000313" key="2">
    <source>
        <dbReference type="EMBL" id="MBT1154314.1"/>
    </source>
</evidence>
<accession>A0A9X1A6T8</accession>
<dbReference type="RefSeq" id="WP_214385426.1">
    <property type="nucleotide sequence ID" value="NZ_JAFLWW010000001.1"/>
</dbReference>
<evidence type="ECO:0000313" key="3">
    <source>
        <dbReference type="Proteomes" id="UP001138921"/>
    </source>
</evidence>
<organism evidence="2 3">
    <name type="scientific">Aminobacter anthyllidis</name>
    <dbReference type="NCBI Taxonomy" id="1035067"/>
    <lineage>
        <taxon>Bacteria</taxon>
        <taxon>Pseudomonadati</taxon>
        <taxon>Pseudomonadota</taxon>
        <taxon>Alphaproteobacteria</taxon>
        <taxon>Hyphomicrobiales</taxon>
        <taxon>Phyllobacteriaceae</taxon>
        <taxon>Aminobacter</taxon>
    </lineage>
</organism>